<gene>
    <name evidence="3" type="ORF">ACFQB0_14360</name>
</gene>
<comment type="caution">
    <text evidence="3">The sequence shown here is derived from an EMBL/GenBank/DDBJ whole genome shotgun (WGS) entry which is preliminary data.</text>
</comment>
<comment type="similarity">
    <text evidence="1">Belongs to the YciI family.</text>
</comment>
<reference evidence="4" key="1">
    <citation type="journal article" date="2019" name="Int. J. Syst. Evol. Microbiol.">
        <title>The Global Catalogue of Microorganisms (GCM) 10K type strain sequencing project: providing services to taxonomists for standard genome sequencing and annotation.</title>
        <authorList>
            <consortium name="The Broad Institute Genomics Platform"/>
            <consortium name="The Broad Institute Genome Sequencing Center for Infectious Disease"/>
            <person name="Wu L."/>
            <person name="Ma J."/>
        </authorList>
    </citation>
    <scope>NUCLEOTIDE SEQUENCE [LARGE SCALE GENOMIC DNA]</scope>
    <source>
        <strain evidence="4">CCUG 43304</strain>
    </source>
</reference>
<evidence type="ECO:0000256" key="1">
    <source>
        <dbReference type="ARBA" id="ARBA00007689"/>
    </source>
</evidence>
<dbReference type="SUPFAM" id="SSF54909">
    <property type="entry name" value="Dimeric alpha+beta barrel"/>
    <property type="match status" value="1"/>
</dbReference>
<protein>
    <submittedName>
        <fullName evidence="3">YciI family protein</fullName>
    </submittedName>
</protein>
<proteinExistence type="inferred from homology"/>
<dbReference type="EMBL" id="JBHSTP010000004">
    <property type="protein sequence ID" value="MFC6357292.1"/>
    <property type="molecule type" value="Genomic_DNA"/>
</dbReference>
<name>A0ABW1VK59_9MICO</name>
<dbReference type="Proteomes" id="UP001596306">
    <property type="component" value="Unassembled WGS sequence"/>
</dbReference>
<organism evidence="3 4">
    <name type="scientific">Luethyella okanaganae</name>
    <dbReference type="NCBI Taxonomy" id="69372"/>
    <lineage>
        <taxon>Bacteria</taxon>
        <taxon>Bacillati</taxon>
        <taxon>Actinomycetota</taxon>
        <taxon>Actinomycetes</taxon>
        <taxon>Micrococcales</taxon>
        <taxon>Microbacteriaceae</taxon>
        <taxon>Luethyella</taxon>
    </lineage>
</organism>
<feature type="domain" description="YCII-related" evidence="2">
    <location>
        <begin position="20"/>
        <end position="102"/>
    </location>
</feature>
<evidence type="ECO:0000313" key="3">
    <source>
        <dbReference type="EMBL" id="MFC6357292.1"/>
    </source>
</evidence>
<dbReference type="RefSeq" id="WP_386732980.1">
    <property type="nucleotide sequence ID" value="NZ_JBHSTP010000004.1"/>
</dbReference>
<sequence length="108" mass="11449">MSRFVMLYNSPIGAEEQVRQSLEQGEADMQEWTAWADRAGNALVDFGLPLGNGRIVTSRGSGPAESSIAGYSIVEAKDADAAVAVVNGHPHLKNGSIEVHEALEIPGM</sequence>
<accession>A0ABW1VK59</accession>
<evidence type="ECO:0000259" key="2">
    <source>
        <dbReference type="Pfam" id="PF03795"/>
    </source>
</evidence>
<dbReference type="Pfam" id="PF03795">
    <property type="entry name" value="YCII"/>
    <property type="match status" value="1"/>
</dbReference>
<evidence type="ECO:0000313" key="4">
    <source>
        <dbReference type="Proteomes" id="UP001596306"/>
    </source>
</evidence>
<keyword evidence="4" id="KW-1185">Reference proteome</keyword>
<dbReference type="InterPro" id="IPR005545">
    <property type="entry name" value="YCII"/>
</dbReference>
<dbReference type="InterPro" id="IPR011008">
    <property type="entry name" value="Dimeric_a/b-barrel"/>
</dbReference>
<dbReference type="Gene3D" id="3.30.70.1060">
    <property type="entry name" value="Dimeric alpha+beta barrel"/>
    <property type="match status" value="1"/>
</dbReference>